<feature type="transmembrane region" description="Helical" evidence="7">
    <location>
        <begin position="430"/>
        <end position="449"/>
    </location>
</feature>
<accession>N1QHX2</accession>
<dbReference type="OMA" id="WHQTFRF"/>
<dbReference type="PANTHER" id="PTHR31595">
    <property type="entry name" value="LONG-CHAIN-ALCOHOL O-FATTY-ACYLTRANSFERASE 3-RELATED"/>
    <property type="match status" value="1"/>
</dbReference>
<dbReference type="Proteomes" id="UP000016931">
    <property type="component" value="Unassembled WGS sequence"/>
</dbReference>
<feature type="transmembrane region" description="Helical" evidence="7">
    <location>
        <begin position="86"/>
        <end position="108"/>
    </location>
</feature>
<feature type="transmembrane region" description="Helical" evidence="7">
    <location>
        <begin position="61"/>
        <end position="80"/>
    </location>
</feature>
<comment type="subcellular location">
    <subcellularLocation>
        <location evidence="1">Membrane</location>
        <topology evidence="1">Multi-pass membrane protein</topology>
    </subcellularLocation>
</comment>
<keyword evidence="4 7" id="KW-0812">Transmembrane</keyword>
<evidence type="ECO:0000256" key="1">
    <source>
        <dbReference type="ARBA" id="ARBA00004141"/>
    </source>
</evidence>
<evidence type="ECO:0000256" key="3">
    <source>
        <dbReference type="ARBA" id="ARBA00022679"/>
    </source>
</evidence>
<dbReference type="GO" id="GO:0006629">
    <property type="term" value="P:lipid metabolic process"/>
    <property type="evidence" value="ECO:0007669"/>
    <property type="project" value="InterPro"/>
</dbReference>
<dbReference type="HOGENOM" id="CLU_021051_1_1_1"/>
<gene>
    <name evidence="9" type="ORF">SEPMUDRAFT_45383</name>
</gene>
<keyword evidence="10" id="KW-1185">Reference proteome</keyword>
<evidence type="ECO:0000256" key="5">
    <source>
        <dbReference type="ARBA" id="ARBA00022989"/>
    </source>
</evidence>
<keyword evidence="5 7" id="KW-1133">Transmembrane helix</keyword>
<keyword evidence="6 7" id="KW-0472">Membrane</keyword>
<dbReference type="Pfam" id="PF13813">
    <property type="entry name" value="MBOAT_2"/>
    <property type="match status" value="1"/>
</dbReference>
<evidence type="ECO:0000256" key="2">
    <source>
        <dbReference type="ARBA" id="ARBA00007282"/>
    </source>
</evidence>
<evidence type="ECO:0000256" key="6">
    <source>
        <dbReference type="ARBA" id="ARBA00023136"/>
    </source>
</evidence>
<comment type="similarity">
    <text evidence="2">Belongs to the wax synthase family.</text>
</comment>
<dbReference type="eggNOG" id="ENOG502SAIV">
    <property type="taxonomic scope" value="Eukaryota"/>
</dbReference>
<evidence type="ECO:0000259" key="8">
    <source>
        <dbReference type="Pfam" id="PF13813"/>
    </source>
</evidence>
<dbReference type="PANTHER" id="PTHR31595:SF67">
    <property type="entry name" value="WAX SYNTHASE DOMAIN-CONTAINING PROTEIN"/>
    <property type="match status" value="1"/>
</dbReference>
<dbReference type="InterPro" id="IPR044851">
    <property type="entry name" value="Wax_synthase"/>
</dbReference>
<evidence type="ECO:0000313" key="10">
    <source>
        <dbReference type="Proteomes" id="UP000016931"/>
    </source>
</evidence>
<protein>
    <recommendedName>
        <fullName evidence="8">Wax synthase domain-containing protein</fullName>
    </recommendedName>
</protein>
<organism evidence="9 10">
    <name type="scientific">Sphaerulina musiva (strain SO2202)</name>
    <name type="common">Poplar stem canker fungus</name>
    <name type="synonym">Septoria musiva</name>
    <dbReference type="NCBI Taxonomy" id="692275"/>
    <lineage>
        <taxon>Eukaryota</taxon>
        <taxon>Fungi</taxon>
        <taxon>Dikarya</taxon>
        <taxon>Ascomycota</taxon>
        <taxon>Pezizomycotina</taxon>
        <taxon>Dothideomycetes</taxon>
        <taxon>Dothideomycetidae</taxon>
        <taxon>Mycosphaerellales</taxon>
        <taxon>Mycosphaerellaceae</taxon>
        <taxon>Sphaerulina</taxon>
    </lineage>
</organism>
<sequence>MLPPGLETPRQVQAYYDQRYNAYIDSGEYFPFIYPWATLGPLLCFVYLLFDHRQSPTLQALRFPIFGVLVAFSAWTIFNVKARSAPAAYGVGLVSAWGTLWIASLMFFNDCQRDFQRLERADEAALHKALQYQNGTTVTGPESDGKLQTTLSSAYATQLPCQRTGPVFWQSYPTQPFLSRLDWIMDLFCNFRGIGWNFQTSGIPKPPKYIELQLLGYDVVEEDEQDMTSPSSTSTTRNNNNPKLIKTVSYTGITRFITTSRHHLLQYIIPRLILQSLALDIIKTLMHHDPYFWGYTDSGPPLWLHHLLPQNNNTILTPIILQTYRLLLSLLGILLALNTIFRLSPLLFCQILRPQILGLRGEPLLNPVDFFGNFFPQICRHGLAGWWGGFWHQTFRFAFTCPTERILEFWCGGQQQHMEKKKKTARGKMVGVMVAFGLSGFLHACGSWTQLGDTRPVRGPWSFFMLQAVGIIVQTGIAGYMKARGWREKIPSWIRGMGNFAVTMIWLYWTAPLLVDDFARGGVWLYEPLIISPLRILGFGAYDDSGWNLWSGLVFWRSGRGWRDTGLAF</sequence>
<dbReference type="InterPro" id="IPR032805">
    <property type="entry name" value="Wax_synthase_dom"/>
</dbReference>
<dbReference type="RefSeq" id="XP_016760175.1">
    <property type="nucleotide sequence ID" value="XM_016908965.1"/>
</dbReference>
<feature type="transmembrane region" description="Helical" evidence="7">
    <location>
        <begin position="461"/>
        <end position="481"/>
    </location>
</feature>
<keyword evidence="3" id="KW-0808">Transferase</keyword>
<dbReference type="GeneID" id="27906102"/>
<reference evidence="9 10" key="1">
    <citation type="journal article" date="2012" name="PLoS Pathog.">
        <title>Diverse lifestyles and strategies of plant pathogenesis encoded in the genomes of eighteen Dothideomycetes fungi.</title>
        <authorList>
            <person name="Ohm R.A."/>
            <person name="Feau N."/>
            <person name="Henrissat B."/>
            <person name="Schoch C.L."/>
            <person name="Horwitz B.A."/>
            <person name="Barry K.W."/>
            <person name="Condon B.J."/>
            <person name="Copeland A.C."/>
            <person name="Dhillon B."/>
            <person name="Glaser F."/>
            <person name="Hesse C.N."/>
            <person name="Kosti I."/>
            <person name="LaButti K."/>
            <person name="Lindquist E.A."/>
            <person name="Lucas S."/>
            <person name="Salamov A.A."/>
            <person name="Bradshaw R.E."/>
            <person name="Ciuffetti L."/>
            <person name="Hamelin R.C."/>
            <person name="Kema G.H.J."/>
            <person name="Lawrence C."/>
            <person name="Scott J.A."/>
            <person name="Spatafora J.W."/>
            <person name="Turgeon B.G."/>
            <person name="de Wit P.J.G.M."/>
            <person name="Zhong S."/>
            <person name="Goodwin S.B."/>
            <person name="Grigoriev I.V."/>
        </authorList>
    </citation>
    <scope>NUCLEOTIDE SEQUENCE [LARGE SCALE GENOMIC DNA]</scope>
    <source>
        <strain evidence="9 10">SO2202</strain>
    </source>
</reference>
<proteinExistence type="inferred from homology"/>
<dbReference type="EMBL" id="KB456265">
    <property type="protein sequence ID" value="EMF12054.1"/>
    <property type="molecule type" value="Genomic_DNA"/>
</dbReference>
<dbReference type="GO" id="GO:0008374">
    <property type="term" value="F:O-acyltransferase activity"/>
    <property type="evidence" value="ECO:0007669"/>
    <property type="project" value="InterPro"/>
</dbReference>
<evidence type="ECO:0000256" key="7">
    <source>
        <dbReference type="SAM" id="Phobius"/>
    </source>
</evidence>
<dbReference type="OrthoDB" id="2796277at2759"/>
<dbReference type="AlphaFoldDB" id="N1QHX2"/>
<feature type="transmembrane region" description="Helical" evidence="7">
    <location>
        <begin position="493"/>
        <end position="511"/>
    </location>
</feature>
<feature type="domain" description="Wax synthase" evidence="8">
    <location>
        <begin position="380"/>
        <end position="465"/>
    </location>
</feature>
<dbReference type="GO" id="GO:0016020">
    <property type="term" value="C:membrane"/>
    <property type="evidence" value="ECO:0007669"/>
    <property type="project" value="UniProtKB-SubCell"/>
</dbReference>
<evidence type="ECO:0000313" key="9">
    <source>
        <dbReference type="EMBL" id="EMF12054.1"/>
    </source>
</evidence>
<name>N1QHX2_SPHMS</name>
<evidence type="ECO:0000256" key="4">
    <source>
        <dbReference type="ARBA" id="ARBA00022692"/>
    </source>
</evidence>
<feature type="transmembrane region" description="Helical" evidence="7">
    <location>
        <begin position="29"/>
        <end position="49"/>
    </location>
</feature>